<protein>
    <submittedName>
        <fullName evidence="1">Uncharacterized protein</fullName>
    </submittedName>
</protein>
<accession>A0AAW1Q7A2</accession>
<evidence type="ECO:0000313" key="1">
    <source>
        <dbReference type="EMBL" id="KAK9818130.1"/>
    </source>
</evidence>
<proteinExistence type="predicted"/>
<gene>
    <name evidence="1" type="ORF">WJX72_007599</name>
</gene>
<reference evidence="1 2" key="1">
    <citation type="journal article" date="2024" name="Nat. Commun.">
        <title>Phylogenomics reveals the evolutionary origins of lichenization in chlorophyte algae.</title>
        <authorList>
            <person name="Puginier C."/>
            <person name="Libourel C."/>
            <person name="Otte J."/>
            <person name="Skaloud P."/>
            <person name="Haon M."/>
            <person name="Grisel S."/>
            <person name="Petersen M."/>
            <person name="Berrin J.G."/>
            <person name="Delaux P.M."/>
            <person name="Dal Grande F."/>
            <person name="Keller J."/>
        </authorList>
    </citation>
    <scope>NUCLEOTIDE SEQUENCE [LARGE SCALE GENOMIC DNA]</scope>
    <source>
        <strain evidence="1 2">SAG 2043</strain>
    </source>
</reference>
<dbReference type="EMBL" id="JALJOR010000004">
    <property type="protein sequence ID" value="KAK9818130.1"/>
    <property type="molecule type" value="Genomic_DNA"/>
</dbReference>
<comment type="caution">
    <text evidence="1">The sequence shown here is derived from an EMBL/GenBank/DDBJ whole genome shotgun (WGS) entry which is preliminary data.</text>
</comment>
<name>A0AAW1Q7A2_9CHLO</name>
<dbReference type="AlphaFoldDB" id="A0AAW1Q7A2"/>
<keyword evidence="2" id="KW-1185">Reference proteome</keyword>
<organism evidence="1 2">
    <name type="scientific">[Myrmecia] bisecta</name>
    <dbReference type="NCBI Taxonomy" id="41462"/>
    <lineage>
        <taxon>Eukaryota</taxon>
        <taxon>Viridiplantae</taxon>
        <taxon>Chlorophyta</taxon>
        <taxon>core chlorophytes</taxon>
        <taxon>Trebouxiophyceae</taxon>
        <taxon>Trebouxiales</taxon>
        <taxon>Trebouxiaceae</taxon>
        <taxon>Myrmecia</taxon>
    </lineage>
</organism>
<dbReference type="Proteomes" id="UP001489004">
    <property type="component" value="Unassembled WGS sequence"/>
</dbReference>
<evidence type="ECO:0000313" key="2">
    <source>
        <dbReference type="Proteomes" id="UP001489004"/>
    </source>
</evidence>
<sequence>MRSEDSTGASNTQWDTAGLCDDLSLFAKACQVPEVQEQILELRPAGFQDRPGTTIFTGTPGIGKSHLGGVVVGKALVIGRPVLLEIVSSDKEVHKQRSWYWIPPTGDVERTDSAMMGNERLKEAANAGMDPLYVVDGGVPSLDENLWYGEAYWLLEINDKLCAFKSQEMLDALRRIVGYWLEILAFAQLRMGGKFQAAFLPEKASMRRQEIVIDLPVASTSKFWSSPMEAATFVKRDMTVFGMPWSKTEPAIDAMSSPCLYWQVTKADPLHSAKQECGNSLAG</sequence>